<evidence type="ECO:0000256" key="4">
    <source>
        <dbReference type="ARBA" id="ARBA00022833"/>
    </source>
</evidence>
<feature type="domain" description="AN1-type" evidence="7">
    <location>
        <begin position="11"/>
        <end position="59"/>
    </location>
</feature>
<evidence type="ECO:0000256" key="3">
    <source>
        <dbReference type="ARBA" id="ARBA00022771"/>
    </source>
</evidence>
<keyword evidence="3 5" id="KW-0863">Zinc-finger</keyword>
<evidence type="ECO:0000313" key="9">
    <source>
        <dbReference type="Proteomes" id="UP000076761"/>
    </source>
</evidence>
<dbReference type="PANTHER" id="PTHR14677:SF40">
    <property type="entry name" value="CDC48-ASSOCIATED UBIQUITIN-LIKE_ZINC FINGER PROTEIN 1"/>
    <property type="match status" value="1"/>
</dbReference>
<evidence type="ECO:0000256" key="5">
    <source>
        <dbReference type="PROSITE-ProRule" id="PRU00449"/>
    </source>
</evidence>
<dbReference type="STRING" id="1314782.A0A165SMY6"/>
<dbReference type="InParanoid" id="A0A165SMY6"/>
<dbReference type="Pfam" id="PF01428">
    <property type="entry name" value="zf-AN1"/>
    <property type="match status" value="2"/>
</dbReference>
<dbReference type="AlphaFoldDB" id="A0A165SMY6"/>
<feature type="compositionally biased region" description="Polar residues" evidence="6">
    <location>
        <begin position="240"/>
        <end position="249"/>
    </location>
</feature>
<keyword evidence="4" id="KW-0862">Zinc</keyword>
<dbReference type="PROSITE" id="PS51039">
    <property type="entry name" value="ZF_AN1"/>
    <property type="match status" value="2"/>
</dbReference>
<feature type="domain" description="AN1-type" evidence="7">
    <location>
        <begin position="102"/>
        <end position="150"/>
    </location>
</feature>
<dbReference type="Pfam" id="PF25403">
    <property type="entry name" value="zf-C2H2_ZFAND2"/>
    <property type="match status" value="1"/>
</dbReference>
<dbReference type="PANTHER" id="PTHR14677">
    <property type="entry name" value="ARSENITE INDUCUBLE RNA ASSOCIATED PROTEIN AIP-1-RELATED"/>
    <property type="match status" value="1"/>
</dbReference>
<dbReference type="InterPro" id="IPR057357">
    <property type="entry name" value="Znf-C2H2_ZFAND2A/B"/>
</dbReference>
<dbReference type="InterPro" id="IPR035896">
    <property type="entry name" value="AN1-like_Znf"/>
</dbReference>
<evidence type="ECO:0000313" key="8">
    <source>
        <dbReference type="EMBL" id="KZT25404.1"/>
    </source>
</evidence>
<keyword evidence="2" id="KW-0677">Repeat</keyword>
<feature type="compositionally biased region" description="Polar residues" evidence="6">
    <location>
        <begin position="257"/>
        <end position="289"/>
    </location>
</feature>
<keyword evidence="9" id="KW-1185">Reference proteome</keyword>
<feature type="compositionally biased region" description="Polar residues" evidence="6">
    <location>
        <begin position="192"/>
        <end position="209"/>
    </location>
</feature>
<protein>
    <recommendedName>
        <fullName evidence="7">AN1-type domain-containing protein</fullName>
    </recommendedName>
</protein>
<dbReference type="InterPro" id="IPR000058">
    <property type="entry name" value="Znf_AN1"/>
</dbReference>
<organism evidence="8 9">
    <name type="scientific">Neolentinus lepideus HHB14362 ss-1</name>
    <dbReference type="NCBI Taxonomy" id="1314782"/>
    <lineage>
        <taxon>Eukaryota</taxon>
        <taxon>Fungi</taxon>
        <taxon>Dikarya</taxon>
        <taxon>Basidiomycota</taxon>
        <taxon>Agaricomycotina</taxon>
        <taxon>Agaricomycetes</taxon>
        <taxon>Gloeophyllales</taxon>
        <taxon>Gloeophyllaceae</taxon>
        <taxon>Neolentinus</taxon>
    </lineage>
</organism>
<evidence type="ECO:0000259" key="7">
    <source>
        <dbReference type="PROSITE" id="PS51039"/>
    </source>
</evidence>
<keyword evidence="1" id="KW-0479">Metal-binding</keyword>
<dbReference type="SUPFAM" id="SSF118310">
    <property type="entry name" value="AN1-like Zinc finger"/>
    <property type="match status" value="2"/>
</dbReference>
<dbReference type="Gene3D" id="4.10.1110.10">
    <property type="entry name" value="AN1-like Zinc finger"/>
    <property type="match status" value="2"/>
</dbReference>
<feature type="region of interest" description="Disordered" evidence="6">
    <location>
        <begin position="192"/>
        <end position="301"/>
    </location>
</feature>
<sequence>MSDTQRNDQLLSIGAQCSEATCHLVDFLPFKCQHCNQRYCGDHFKPDAHKCPKYDESKLNRVAPACPLCNTPVAIPPGQDPNIRMERHINTECSVMTGKAPKKTGQICGKPKCGKVMFASITCDKCKKQFCPSHRFPVTHNCSSLASASKSSSAASSSRFTPPHNMTKAFEDLPQRTNAVGAAAMAAIKRSMASQSTPAVNQIRLSPSTSAVKQSNSDSSSSHKKPATHNPFSSVDRLTASATNLTIPSMTRHDMANSATNDPVTTFIQSNNSHTDTDLSSSPKMQRNPMSFVPPPVFARA</sequence>
<gene>
    <name evidence="8" type="ORF">NEOLEDRAFT_1133781</name>
</gene>
<feature type="compositionally biased region" description="Pro residues" evidence="6">
    <location>
        <begin position="292"/>
        <end position="301"/>
    </location>
</feature>
<dbReference type="OrthoDB" id="431929at2759"/>
<evidence type="ECO:0000256" key="1">
    <source>
        <dbReference type="ARBA" id="ARBA00022723"/>
    </source>
</evidence>
<dbReference type="EMBL" id="KV425572">
    <property type="protein sequence ID" value="KZT25404.1"/>
    <property type="molecule type" value="Genomic_DNA"/>
</dbReference>
<proteinExistence type="predicted"/>
<dbReference type="GO" id="GO:0008270">
    <property type="term" value="F:zinc ion binding"/>
    <property type="evidence" value="ECO:0007669"/>
    <property type="project" value="UniProtKB-KW"/>
</dbReference>
<dbReference type="Proteomes" id="UP000076761">
    <property type="component" value="Unassembled WGS sequence"/>
</dbReference>
<accession>A0A165SMY6</accession>
<feature type="compositionally biased region" description="Low complexity" evidence="6">
    <location>
        <begin position="210"/>
        <end position="220"/>
    </location>
</feature>
<evidence type="ECO:0000256" key="2">
    <source>
        <dbReference type="ARBA" id="ARBA00022737"/>
    </source>
</evidence>
<reference evidence="8 9" key="1">
    <citation type="journal article" date="2016" name="Mol. Biol. Evol.">
        <title>Comparative Genomics of Early-Diverging Mushroom-Forming Fungi Provides Insights into the Origins of Lignocellulose Decay Capabilities.</title>
        <authorList>
            <person name="Nagy L.G."/>
            <person name="Riley R."/>
            <person name="Tritt A."/>
            <person name="Adam C."/>
            <person name="Daum C."/>
            <person name="Floudas D."/>
            <person name="Sun H."/>
            <person name="Yadav J.S."/>
            <person name="Pangilinan J."/>
            <person name="Larsson K.H."/>
            <person name="Matsuura K."/>
            <person name="Barry K."/>
            <person name="Labutti K."/>
            <person name="Kuo R."/>
            <person name="Ohm R.A."/>
            <person name="Bhattacharya S.S."/>
            <person name="Shirouzu T."/>
            <person name="Yoshinaga Y."/>
            <person name="Martin F.M."/>
            <person name="Grigoriev I.V."/>
            <person name="Hibbett D.S."/>
        </authorList>
    </citation>
    <scope>NUCLEOTIDE SEQUENCE [LARGE SCALE GENOMIC DNA]</scope>
    <source>
        <strain evidence="8 9">HHB14362 ss-1</strain>
    </source>
</reference>
<dbReference type="SMART" id="SM00154">
    <property type="entry name" value="ZnF_AN1"/>
    <property type="match status" value="2"/>
</dbReference>
<dbReference type="GO" id="GO:0005737">
    <property type="term" value="C:cytoplasm"/>
    <property type="evidence" value="ECO:0007669"/>
    <property type="project" value="TreeGrafter"/>
</dbReference>
<name>A0A165SMY6_9AGAM</name>
<evidence type="ECO:0000256" key="6">
    <source>
        <dbReference type="SAM" id="MobiDB-lite"/>
    </source>
</evidence>